<sequence>MNSIICSLSLSPKQSQEHGQPLKIFKNISPLFFLSFSSVVIPRGLSILSHPTHLDKLRKCFGLVVEVEVRWTARGQAASLLPVQKKKKLLQENVNGSFLLHFILPRRLCRYGR</sequence>
<dbReference type="EMBL" id="BPLQ01013040">
    <property type="protein sequence ID" value="GIY69489.1"/>
    <property type="molecule type" value="Genomic_DNA"/>
</dbReference>
<evidence type="ECO:0000313" key="1">
    <source>
        <dbReference type="EMBL" id="GIY69489.1"/>
    </source>
</evidence>
<proteinExistence type="predicted"/>
<gene>
    <name evidence="1" type="ORF">CDAR_207561</name>
</gene>
<accession>A0AAV4VHM8</accession>
<organism evidence="1 2">
    <name type="scientific">Caerostris darwini</name>
    <dbReference type="NCBI Taxonomy" id="1538125"/>
    <lineage>
        <taxon>Eukaryota</taxon>
        <taxon>Metazoa</taxon>
        <taxon>Ecdysozoa</taxon>
        <taxon>Arthropoda</taxon>
        <taxon>Chelicerata</taxon>
        <taxon>Arachnida</taxon>
        <taxon>Araneae</taxon>
        <taxon>Araneomorphae</taxon>
        <taxon>Entelegynae</taxon>
        <taxon>Araneoidea</taxon>
        <taxon>Araneidae</taxon>
        <taxon>Caerostris</taxon>
    </lineage>
</organism>
<reference evidence="1 2" key="1">
    <citation type="submission" date="2021-06" db="EMBL/GenBank/DDBJ databases">
        <title>Caerostris darwini draft genome.</title>
        <authorList>
            <person name="Kono N."/>
            <person name="Arakawa K."/>
        </authorList>
    </citation>
    <scope>NUCLEOTIDE SEQUENCE [LARGE SCALE GENOMIC DNA]</scope>
</reference>
<evidence type="ECO:0000313" key="2">
    <source>
        <dbReference type="Proteomes" id="UP001054837"/>
    </source>
</evidence>
<dbReference type="AlphaFoldDB" id="A0AAV4VHM8"/>
<comment type="caution">
    <text evidence="1">The sequence shown here is derived from an EMBL/GenBank/DDBJ whole genome shotgun (WGS) entry which is preliminary data.</text>
</comment>
<dbReference type="Proteomes" id="UP001054837">
    <property type="component" value="Unassembled WGS sequence"/>
</dbReference>
<name>A0AAV4VHM8_9ARAC</name>
<keyword evidence="2" id="KW-1185">Reference proteome</keyword>
<protein>
    <submittedName>
        <fullName evidence="1">Uncharacterized protein</fullName>
    </submittedName>
</protein>